<dbReference type="EMBL" id="MFVL01000020">
    <property type="protein sequence ID" value="OGJ01360.1"/>
    <property type="molecule type" value="Genomic_DNA"/>
</dbReference>
<comment type="caution">
    <text evidence="1">The sequence shown here is derived from an EMBL/GenBank/DDBJ whole genome shotgun (WGS) entry which is preliminary data.</text>
</comment>
<reference evidence="1 2" key="1">
    <citation type="journal article" date="2016" name="Nat. Commun.">
        <title>Thousands of microbial genomes shed light on interconnected biogeochemical processes in an aquifer system.</title>
        <authorList>
            <person name="Anantharaman K."/>
            <person name="Brown C.T."/>
            <person name="Hug L.A."/>
            <person name="Sharon I."/>
            <person name="Castelle C.J."/>
            <person name="Probst A.J."/>
            <person name="Thomas B.C."/>
            <person name="Singh A."/>
            <person name="Wilkins M.J."/>
            <person name="Karaoz U."/>
            <person name="Brodie E.L."/>
            <person name="Williams K.H."/>
            <person name="Hubbard S.S."/>
            <person name="Banfield J.F."/>
        </authorList>
    </citation>
    <scope>NUCLEOTIDE SEQUENCE [LARGE SCALE GENOMIC DNA]</scope>
</reference>
<sequence>MGRVASAILYFMKNHWSVDTKELEKDPEGFAVWKLEQWVNWGIGTTKARRTDLIKYWDKLDIDEWKRKALSLALF</sequence>
<accession>A0A1F6Y4P2</accession>
<gene>
    <name evidence="1" type="ORF">A3I23_00555</name>
</gene>
<proteinExistence type="predicted"/>
<evidence type="ECO:0000313" key="2">
    <source>
        <dbReference type="Proteomes" id="UP000177693"/>
    </source>
</evidence>
<protein>
    <submittedName>
        <fullName evidence="1">Uncharacterized protein</fullName>
    </submittedName>
</protein>
<dbReference type="AlphaFoldDB" id="A0A1F6Y4P2"/>
<organism evidence="1 2">
    <name type="scientific">Candidatus Nomurabacteria bacterium RIFCSPLOWO2_02_FULL_40_67</name>
    <dbReference type="NCBI Taxonomy" id="1801787"/>
    <lineage>
        <taxon>Bacteria</taxon>
        <taxon>Candidatus Nomuraibacteriota</taxon>
    </lineage>
</organism>
<name>A0A1F6Y4P2_9BACT</name>
<evidence type="ECO:0000313" key="1">
    <source>
        <dbReference type="EMBL" id="OGJ01360.1"/>
    </source>
</evidence>
<dbReference type="Proteomes" id="UP000177693">
    <property type="component" value="Unassembled WGS sequence"/>
</dbReference>